<dbReference type="OrthoDB" id="1299946at2759"/>
<dbReference type="GO" id="GO:0022625">
    <property type="term" value="C:cytosolic large ribosomal subunit"/>
    <property type="evidence" value="ECO:0007669"/>
    <property type="project" value="InterPro"/>
</dbReference>
<dbReference type="RefSeq" id="XP_016494203.1">
    <property type="nucleotide sequence ID" value="XM_016638717.1"/>
</dbReference>
<comment type="similarity">
    <text evidence="2">Belongs to the eukaryotic ribosomal protein P1/P2 family.</text>
</comment>
<dbReference type="GO" id="GO:0003735">
    <property type="term" value="F:structural constituent of ribosome"/>
    <property type="evidence" value="ECO:0007669"/>
    <property type="project" value="InterPro"/>
</dbReference>
<name>A0A1S4BZ62_TOBAC</name>
<dbReference type="FunFam" id="1.10.10.1410:FF:000002">
    <property type="entry name" value="60S acidic ribosomal protein P2"/>
    <property type="match status" value="1"/>
</dbReference>
<dbReference type="KEGG" id="nta:107813433"/>
<dbReference type="InterPro" id="IPR012337">
    <property type="entry name" value="RNaseH-like_sf"/>
</dbReference>
<evidence type="ECO:0000256" key="4">
    <source>
        <dbReference type="ARBA" id="ARBA00022980"/>
    </source>
</evidence>
<dbReference type="SMR" id="A0A1S4BZ62"/>
<accession>A0A1S4BZ62</accession>
<dbReference type="PANTHER" id="PTHR21141:SF5">
    <property type="entry name" value="LARGE RIBOSOMAL SUBUNIT PROTEIN P2"/>
    <property type="match status" value="1"/>
</dbReference>
<dbReference type="InterPro" id="IPR036397">
    <property type="entry name" value="RNaseH_sf"/>
</dbReference>
<dbReference type="RefSeq" id="XP_016494196.1">
    <property type="nucleotide sequence ID" value="XM_016638710.1"/>
</dbReference>
<dbReference type="InterPro" id="IPR038716">
    <property type="entry name" value="P1/P2_N_sf"/>
</dbReference>
<evidence type="ECO:0000313" key="8">
    <source>
        <dbReference type="RefSeq" id="XP_016494203.1"/>
    </source>
</evidence>
<dbReference type="SUPFAM" id="SSF53098">
    <property type="entry name" value="Ribonuclease H-like"/>
    <property type="match status" value="1"/>
</dbReference>
<protein>
    <submittedName>
        <fullName evidence="7 8">Uncharacterized protein</fullName>
    </submittedName>
</protein>
<evidence type="ECO:0000256" key="1">
    <source>
        <dbReference type="ARBA" id="ARBA00003362"/>
    </source>
</evidence>
<comment type="subunit">
    <text evidence="3">P1 and P2 exist as dimers at the large ribosomal subunit.</text>
</comment>
<keyword evidence="4" id="KW-0689">Ribosomal protein</keyword>
<dbReference type="RefSeq" id="XP_016494211.1">
    <property type="nucleotide sequence ID" value="XM_016638725.1"/>
</dbReference>
<keyword evidence="6" id="KW-1185">Reference proteome</keyword>
<reference key="1">
    <citation type="journal article" date="2014" name="Nat. Commun.">
        <title>The tobacco genome sequence and its comparison with those of tomato and potato.</title>
        <authorList>
            <person name="Sierro N."/>
            <person name="Battey J.N."/>
            <person name="Ouadi S."/>
            <person name="Bakaher N."/>
            <person name="Bovet L."/>
            <person name="Willig A."/>
            <person name="Goepfert S."/>
            <person name="Peitsch M.C."/>
            <person name="Ivanov N.V."/>
        </authorList>
    </citation>
    <scope>NUCLEOTIDE SEQUENCE [LARGE SCALE GENOMIC DNA]</scope>
    <source>
        <strain>cv. TN90</strain>
    </source>
</reference>
<dbReference type="Proteomes" id="UP000790787">
    <property type="component" value="Chromosome 5"/>
</dbReference>
<evidence type="ECO:0000313" key="7">
    <source>
        <dbReference type="RefSeq" id="XP_016494196.1"/>
    </source>
</evidence>
<dbReference type="STRING" id="4097.A0A1S4BZ62"/>
<dbReference type="Gene3D" id="3.30.420.10">
    <property type="entry name" value="Ribonuclease H-like superfamily/Ribonuclease H"/>
    <property type="match status" value="1"/>
</dbReference>
<evidence type="ECO:0000256" key="3">
    <source>
        <dbReference type="ARBA" id="ARBA00011266"/>
    </source>
</evidence>
<dbReference type="GeneID" id="107813433"/>
<dbReference type="InterPro" id="IPR044076">
    <property type="entry name" value="Ribosomal_P2"/>
</dbReference>
<reference evidence="7 8" key="2">
    <citation type="submission" date="2025-04" db="UniProtKB">
        <authorList>
            <consortium name="RefSeq"/>
        </authorList>
    </citation>
    <scope>IDENTIFICATION</scope>
</reference>
<keyword evidence="5" id="KW-0687">Ribonucleoprotein</keyword>
<dbReference type="Gene3D" id="1.10.10.1410">
    <property type="match status" value="1"/>
</dbReference>
<evidence type="ECO:0000313" key="9">
    <source>
        <dbReference type="RefSeq" id="XP_016494211.1"/>
    </source>
</evidence>
<dbReference type="GO" id="GO:0003676">
    <property type="term" value="F:nucleic acid binding"/>
    <property type="evidence" value="ECO:0007669"/>
    <property type="project" value="InterPro"/>
</dbReference>
<organism evidence="7">
    <name type="scientific">Nicotiana tabacum</name>
    <name type="common">Common tobacco</name>
    <dbReference type="NCBI Taxonomy" id="4097"/>
    <lineage>
        <taxon>Eukaryota</taxon>
        <taxon>Viridiplantae</taxon>
        <taxon>Streptophyta</taxon>
        <taxon>Embryophyta</taxon>
        <taxon>Tracheophyta</taxon>
        <taxon>Spermatophyta</taxon>
        <taxon>Magnoliopsida</taxon>
        <taxon>eudicotyledons</taxon>
        <taxon>Gunneridae</taxon>
        <taxon>Pentapetalae</taxon>
        <taxon>asterids</taxon>
        <taxon>lamiids</taxon>
        <taxon>Solanales</taxon>
        <taxon>Solanaceae</taxon>
        <taxon>Nicotianoideae</taxon>
        <taxon>Nicotianeae</taxon>
        <taxon>Nicotiana</taxon>
    </lineage>
</organism>
<evidence type="ECO:0000256" key="5">
    <source>
        <dbReference type="ARBA" id="ARBA00023274"/>
    </source>
</evidence>
<dbReference type="CDD" id="cd05833">
    <property type="entry name" value="Ribosomal_P2"/>
    <property type="match status" value="1"/>
</dbReference>
<proteinExistence type="inferred from homology"/>
<dbReference type="PaxDb" id="4097-A0A1S4BZ62"/>
<dbReference type="GO" id="GO:0002182">
    <property type="term" value="P:cytoplasmic translational elongation"/>
    <property type="evidence" value="ECO:0007669"/>
    <property type="project" value="InterPro"/>
</dbReference>
<evidence type="ECO:0000256" key="2">
    <source>
        <dbReference type="ARBA" id="ARBA00005436"/>
    </source>
</evidence>
<dbReference type="AlphaFoldDB" id="A0A1S4BZ62"/>
<dbReference type="Pfam" id="PF00428">
    <property type="entry name" value="Ribosomal_60s"/>
    <property type="match status" value="1"/>
</dbReference>
<dbReference type="PANTHER" id="PTHR21141">
    <property type="entry name" value="60S ACIDIC RIBOSOMAL PROTEIN FAMILY MEMBER"/>
    <property type="match status" value="1"/>
</dbReference>
<gene>
    <name evidence="7 8 9" type="primary">LOC107813433</name>
</gene>
<comment type="function">
    <text evidence="1">Plays an important role in the elongation step of protein synthesis.</text>
</comment>
<evidence type="ECO:0000313" key="6">
    <source>
        <dbReference type="Proteomes" id="UP000790787"/>
    </source>
</evidence>
<sequence length="274" mass="29807">MYPNPAAGIDIINGGDLLLLCVKKQCLIIQFRRMMTLDDLTEIPDSLMQFLNDKSITLVGPKNISHKSTLFYVSEVRSEIKLECNRIVDICYLGAKILMKPKLLTGTLEDLMVEAGLDHIKRPIINNGEMRTNWQSSSVLSEEEVKYAMYEVYSCYLIASKLYDANCRFKAASSHSFDTIVKVAAAYVLAILGGHTSPCANDLKDILPCVGAEADDDDRIELLLSQVKGKAITGLIATAREKFAKSVPAGGGAIAIAAPAGGASAESKEEKVEE</sequence>